<feature type="non-terminal residue" evidence="7">
    <location>
        <position position="213"/>
    </location>
</feature>
<accession>A0ABQ9F171</accession>
<evidence type="ECO:0000256" key="4">
    <source>
        <dbReference type="ARBA" id="ARBA00022989"/>
    </source>
</evidence>
<name>A0ABQ9F171_TEGGR</name>
<keyword evidence="5 6" id="KW-0472">Membrane</keyword>
<feature type="transmembrane region" description="Helical" evidence="6">
    <location>
        <begin position="28"/>
        <end position="50"/>
    </location>
</feature>
<keyword evidence="8" id="KW-1185">Reference proteome</keyword>
<proteinExistence type="predicted"/>
<keyword evidence="4 6" id="KW-1133">Transmembrane helix</keyword>
<dbReference type="PANTHER" id="PTHR11616:SF303">
    <property type="entry name" value="SODIUM- AND CHLORIDE-DEPENDENT GABA TRANSPORTER INE"/>
    <property type="match status" value="1"/>
</dbReference>
<evidence type="ECO:0000313" key="7">
    <source>
        <dbReference type="EMBL" id="KAJ8310022.1"/>
    </source>
</evidence>
<dbReference type="Proteomes" id="UP001217089">
    <property type="component" value="Unassembled WGS sequence"/>
</dbReference>
<comment type="caution">
    <text evidence="7">The sequence shown here is derived from an EMBL/GenBank/DDBJ whole genome shotgun (WGS) entry which is preliminary data.</text>
</comment>
<dbReference type="InterPro" id="IPR037272">
    <property type="entry name" value="SNS_sf"/>
</dbReference>
<dbReference type="InterPro" id="IPR000175">
    <property type="entry name" value="Na/ntran_symport"/>
</dbReference>
<dbReference type="Pfam" id="PF00209">
    <property type="entry name" value="SNF"/>
    <property type="match status" value="1"/>
</dbReference>
<dbReference type="EMBL" id="JARBDR010000640">
    <property type="protein sequence ID" value="KAJ8310022.1"/>
    <property type="molecule type" value="Genomic_DNA"/>
</dbReference>
<evidence type="ECO:0000256" key="5">
    <source>
        <dbReference type="ARBA" id="ARBA00023136"/>
    </source>
</evidence>
<comment type="subcellular location">
    <subcellularLocation>
        <location evidence="1">Membrane</location>
        <topology evidence="1">Multi-pass membrane protein</topology>
    </subcellularLocation>
</comment>
<evidence type="ECO:0000256" key="6">
    <source>
        <dbReference type="SAM" id="Phobius"/>
    </source>
</evidence>
<reference evidence="7 8" key="1">
    <citation type="submission" date="2022-12" db="EMBL/GenBank/DDBJ databases">
        <title>Chromosome-level genome of Tegillarca granosa.</title>
        <authorList>
            <person name="Kim J."/>
        </authorList>
    </citation>
    <scope>NUCLEOTIDE SEQUENCE [LARGE SCALE GENOMIC DNA]</scope>
    <source>
        <strain evidence="7">Teg-2019</strain>
        <tissue evidence="7">Adductor muscle</tissue>
    </source>
</reference>
<organism evidence="7 8">
    <name type="scientific">Tegillarca granosa</name>
    <name type="common">Malaysian cockle</name>
    <name type="synonym">Anadara granosa</name>
    <dbReference type="NCBI Taxonomy" id="220873"/>
    <lineage>
        <taxon>Eukaryota</taxon>
        <taxon>Metazoa</taxon>
        <taxon>Spiralia</taxon>
        <taxon>Lophotrochozoa</taxon>
        <taxon>Mollusca</taxon>
        <taxon>Bivalvia</taxon>
        <taxon>Autobranchia</taxon>
        <taxon>Pteriomorphia</taxon>
        <taxon>Arcoida</taxon>
        <taxon>Arcoidea</taxon>
        <taxon>Arcidae</taxon>
        <taxon>Tegillarca</taxon>
    </lineage>
</organism>
<feature type="transmembrane region" description="Helical" evidence="6">
    <location>
        <begin position="100"/>
        <end position="123"/>
    </location>
</feature>
<dbReference type="SUPFAM" id="SSF161070">
    <property type="entry name" value="SNF-like"/>
    <property type="match status" value="1"/>
</dbReference>
<feature type="transmembrane region" description="Helical" evidence="6">
    <location>
        <begin position="62"/>
        <end position="79"/>
    </location>
</feature>
<evidence type="ECO:0000256" key="2">
    <source>
        <dbReference type="ARBA" id="ARBA00022448"/>
    </source>
</evidence>
<evidence type="ECO:0000313" key="8">
    <source>
        <dbReference type="Proteomes" id="UP001217089"/>
    </source>
</evidence>
<gene>
    <name evidence="7" type="ORF">KUTeg_011887</name>
</gene>
<keyword evidence="3 6" id="KW-0812">Transmembrane</keyword>
<dbReference type="PANTHER" id="PTHR11616">
    <property type="entry name" value="SODIUM/CHLORIDE DEPENDENT TRANSPORTER"/>
    <property type="match status" value="1"/>
</dbReference>
<dbReference type="PROSITE" id="PS50267">
    <property type="entry name" value="NA_NEUROTRAN_SYMP_3"/>
    <property type="match status" value="1"/>
</dbReference>
<evidence type="ECO:0000256" key="3">
    <source>
        <dbReference type="ARBA" id="ARBA00022692"/>
    </source>
</evidence>
<sequence length="213" mass="24441">MCCILLVGPEIVVTAVTDRFKNLPRREILYIIVCLLCYFLAFPTISQGGIAVKVLFRAYDDIILKFYFYTTICFNFKGARRLAKNIFEMTGSAPHLFIVLCWYMISPLIIIISTAIVFASGLIQLIHVEHEYAIWIFSSVKYKPFTFGTYIYPTWAVLLAWIIAILPVICIPIGMIHAIYRTPSRSIIQKIRQAVQPIETPCKEVTKEELTDF</sequence>
<protein>
    <submittedName>
        <fullName evidence="7">Uncharacterized protein</fullName>
    </submittedName>
</protein>
<feature type="transmembrane region" description="Helical" evidence="6">
    <location>
        <begin position="155"/>
        <end position="180"/>
    </location>
</feature>
<keyword evidence="2" id="KW-0813">Transport</keyword>
<evidence type="ECO:0000256" key="1">
    <source>
        <dbReference type="ARBA" id="ARBA00004141"/>
    </source>
</evidence>